<evidence type="ECO:0000256" key="6">
    <source>
        <dbReference type="ARBA" id="ARBA00040132"/>
    </source>
</evidence>
<keyword evidence="10" id="KW-1185">Reference proteome</keyword>
<dbReference type="RefSeq" id="WP_195514967.1">
    <property type="nucleotide sequence ID" value="NZ_JACJLL010000042.1"/>
</dbReference>
<reference evidence="9 10" key="1">
    <citation type="journal article" date="2021" name="Sci. Rep.">
        <title>The distribution of antibiotic resistance genes in chicken gut microbiota commensals.</title>
        <authorList>
            <person name="Juricova H."/>
            <person name="Matiasovicova J."/>
            <person name="Kubasova T."/>
            <person name="Cejkova D."/>
            <person name="Rychlik I."/>
        </authorList>
    </citation>
    <scope>NUCLEOTIDE SEQUENCE [LARGE SCALE GENOMIC DNA]</scope>
    <source>
        <strain evidence="9 10">An435</strain>
    </source>
</reference>
<comment type="caution">
    <text evidence="9">The sequence shown here is derived from an EMBL/GenBank/DDBJ whole genome shotgun (WGS) entry which is preliminary data.</text>
</comment>
<dbReference type="InterPro" id="IPR016205">
    <property type="entry name" value="Glycerol_DH"/>
</dbReference>
<evidence type="ECO:0000256" key="7">
    <source>
        <dbReference type="ARBA" id="ARBA00049006"/>
    </source>
</evidence>
<keyword evidence="2" id="KW-0560">Oxidoreductase</keyword>
<evidence type="ECO:0000313" key="9">
    <source>
        <dbReference type="EMBL" id="MBM6819336.1"/>
    </source>
</evidence>
<evidence type="ECO:0000256" key="1">
    <source>
        <dbReference type="ARBA" id="ARBA00022723"/>
    </source>
</evidence>
<dbReference type="EMBL" id="JACJLL010000042">
    <property type="protein sequence ID" value="MBM6819336.1"/>
    <property type="molecule type" value="Genomic_DNA"/>
</dbReference>
<dbReference type="InterPro" id="IPR001670">
    <property type="entry name" value="ADH_Fe/GldA"/>
</dbReference>
<protein>
    <recommendedName>
        <fullName evidence="6">Glycerol dehydrogenase</fullName>
        <ecNumber evidence="5">1.1.1.6</ecNumber>
    </recommendedName>
</protein>
<evidence type="ECO:0000259" key="8">
    <source>
        <dbReference type="Pfam" id="PF00465"/>
    </source>
</evidence>
<name>A0ABS2FG86_9CLOT</name>
<evidence type="ECO:0000256" key="4">
    <source>
        <dbReference type="ARBA" id="ARBA00037918"/>
    </source>
</evidence>
<dbReference type="Pfam" id="PF00465">
    <property type="entry name" value="Fe-ADH"/>
    <property type="match status" value="1"/>
</dbReference>
<evidence type="ECO:0000313" key="10">
    <source>
        <dbReference type="Proteomes" id="UP000767334"/>
    </source>
</evidence>
<organism evidence="9 10">
    <name type="scientific">Clostridium saudiense</name>
    <dbReference type="NCBI Taxonomy" id="1414720"/>
    <lineage>
        <taxon>Bacteria</taxon>
        <taxon>Bacillati</taxon>
        <taxon>Bacillota</taxon>
        <taxon>Clostridia</taxon>
        <taxon>Eubacteriales</taxon>
        <taxon>Clostridiaceae</taxon>
        <taxon>Clostridium</taxon>
    </lineage>
</organism>
<dbReference type="PANTHER" id="PTHR43616">
    <property type="entry name" value="GLYCEROL DEHYDROGENASE"/>
    <property type="match status" value="1"/>
</dbReference>
<evidence type="ECO:0000256" key="5">
    <source>
        <dbReference type="ARBA" id="ARBA00039147"/>
    </source>
</evidence>
<dbReference type="PANTHER" id="PTHR43616:SF5">
    <property type="entry name" value="GLYCEROL DEHYDROGENASE 1"/>
    <property type="match status" value="1"/>
</dbReference>
<accession>A0ABS2FG86</accession>
<keyword evidence="3" id="KW-0520">NAD</keyword>
<dbReference type="Gene3D" id="1.20.1090.10">
    <property type="entry name" value="Dehydroquinate synthase-like - alpha domain"/>
    <property type="match status" value="1"/>
</dbReference>
<dbReference type="Gene3D" id="3.40.50.1970">
    <property type="match status" value="1"/>
</dbReference>
<proteinExistence type="predicted"/>
<dbReference type="PIRSF" id="PIRSF000112">
    <property type="entry name" value="Glycerol_dehydrogenase"/>
    <property type="match status" value="1"/>
</dbReference>
<feature type="domain" description="Alcohol dehydrogenase iron-type/glycerol dehydrogenase GldA" evidence="8">
    <location>
        <begin position="10"/>
        <end position="136"/>
    </location>
</feature>
<dbReference type="Proteomes" id="UP000767334">
    <property type="component" value="Unassembled WGS sequence"/>
</dbReference>
<gene>
    <name evidence="9" type="ORF">H6A19_08305</name>
</gene>
<sequence>MTNYSVFLPSYSIGSDSYKKIPYVTRRYGKKVVVIGGQTALAKAKSDILEGINGSNIEVLDFIWYGGNASYENVDTLLNNTKVKEADCIFAVGGGRAIDTCKVVADKLDKPMFSFPTIASNCAACTAIAVMYNADDTFRDYYYPSEPAVHTFINTRIIAEAPDNFLWAGIGDALSKESEVLLATRGKNLSHTPLLGAQLSRACDEPLLNFSAKALEDCRNNTTSYELEQVALDIIISTGLVSNLTSDAEKYYYNSSLAHCVYYGSTVVPACASHLHGEIVAFGVLCLLTYDKQFEKRDIIYNFNKSIGLPTSLDDIDVKKEDVEKMVRKMNGVTEWYCAPYEVTEENFIKAILDTDEYSKNK</sequence>
<comment type="pathway">
    <text evidence="4">Polyol metabolism; glycerol fermentation; glycerone phosphate from glycerol (oxidative route): step 1/2.</text>
</comment>
<evidence type="ECO:0000256" key="2">
    <source>
        <dbReference type="ARBA" id="ARBA00023002"/>
    </source>
</evidence>
<comment type="catalytic activity">
    <reaction evidence="7">
        <text>glycerol + NAD(+) = dihydroxyacetone + NADH + H(+)</text>
        <dbReference type="Rhea" id="RHEA:13769"/>
        <dbReference type="ChEBI" id="CHEBI:15378"/>
        <dbReference type="ChEBI" id="CHEBI:16016"/>
        <dbReference type="ChEBI" id="CHEBI:17754"/>
        <dbReference type="ChEBI" id="CHEBI:57540"/>
        <dbReference type="ChEBI" id="CHEBI:57945"/>
        <dbReference type="EC" id="1.1.1.6"/>
    </reaction>
</comment>
<dbReference type="EC" id="1.1.1.6" evidence="5"/>
<dbReference type="SUPFAM" id="SSF56796">
    <property type="entry name" value="Dehydroquinate synthase-like"/>
    <property type="match status" value="1"/>
</dbReference>
<dbReference type="CDD" id="cd08171">
    <property type="entry name" value="GlyDH-like"/>
    <property type="match status" value="1"/>
</dbReference>
<evidence type="ECO:0000256" key="3">
    <source>
        <dbReference type="ARBA" id="ARBA00023027"/>
    </source>
</evidence>
<keyword evidence="1" id="KW-0479">Metal-binding</keyword>